<organism evidence="11 12">
    <name type="scientific">Denitrovibrio acetiphilus (strain DSM 12809 / NBRC 114555 / N2460)</name>
    <dbReference type="NCBI Taxonomy" id="522772"/>
    <lineage>
        <taxon>Bacteria</taxon>
        <taxon>Pseudomonadati</taxon>
        <taxon>Deferribacterota</taxon>
        <taxon>Deferribacteres</taxon>
        <taxon>Deferribacterales</taxon>
        <taxon>Geovibrionaceae</taxon>
        <taxon>Denitrovibrio</taxon>
    </lineage>
</organism>
<dbReference type="PaxDb" id="522772-Dacet_0829"/>
<dbReference type="KEGG" id="dap:Dacet_0829"/>
<dbReference type="Pfam" id="PF01618">
    <property type="entry name" value="MotA_ExbB"/>
    <property type="match status" value="1"/>
</dbReference>
<dbReference type="eggNOG" id="COG0811">
    <property type="taxonomic scope" value="Bacteria"/>
</dbReference>
<keyword evidence="7 9" id="KW-0472">Membrane</keyword>
<dbReference type="InParanoid" id="D4H5I9"/>
<keyword evidence="3" id="KW-1003">Cell membrane</keyword>
<feature type="transmembrane region" description="Helical" evidence="9">
    <location>
        <begin position="113"/>
        <end position="138"/>
    </location>
</feature>
<dbReference type="FunCoup" id="D4H5I9">
    <property type="interactions" value="331"/>
</dbReference>
<feature type="transmembrane region" description="Helical" evidence="9">
    <location>
        <begin position="12"/>
        <end position="36"/>
    </location>
</feature>
<evidence type="ECO:0000313" key="12">
    <source>
        <dbReference type="Proteomes" id="UP000002012"/>
    </source>
</evidence>
<evidence type="ECO:0000256" key="8">
    <source>
        <dbReference type="RuleBase" id="RU004057"/>
    </source>
</evidence>
<evidence type="ECO:0000256" key="4">
    <source>
        <dbReference type="ARBA" id="ARBA00022692"/>
    </source>
</evidence>
<reference evidence="11 12" key="1">
    <citation type="journal article" date="2010" name="Stand. Genomic Sci.">
        <title>Complete genome sequence of Denitrovibrio acetiphilus type strain (N2460).</title>
        <authorList>
            <person name="Kiss H."/>
            <person name="Lang E."/>
            <person name="Lapidus A."/>
            <person name="Copeland A."/>
            <person name="Nolan M."/>
            <person name="Glavina Del Rio T."/>
            <person name="Chen F."/>
            <person name="Lucas S."/>
            <person name="Tice H."/>
            <person name="Cheng J.F."/>
            <person name="Han C."/>
            <person name="Goodwin L."/>
            <person name="Pitluck S."/>
            <person name="Liolios K."/>
            <person name="Pati A."/>
            <person name="Ivanova N."/>
            <person name="Mavromatis K."/>
            <person name="Chen A."/>
            <person name="Palaniappan K."/>
            <person name="Land M."/>
            <person name="Hauser L."/>
            <person name="Chang Y.J."/>
            <person name="Jeffries C.D."/>
            <person name="Detter J.C."/>
            <person name="Brettin T."/>
            <person name="Spring S."/>
            <person name="Rohde M."/>
            <person name="Goker M."/>
            <person name="Woyke T."/>
            <person name="Bristow J."/>
            <person name="Eisen J.A."/>
            <person name="Markowitz V."/>
            <person name="Hugenholtz P."/>
            <person name="Kyrpides N.C."/>
            <person name="Klenk H.P."/>
        </authorList>
    </citation>
    <scope>NUCLEOTIDE SEQUENCE [LARGE SCALE GENOMIC DNA]</scope>
    <source>
        <strain evidence="12">DSM 12809 / NBRC 114555 / N2460</strain>
    </source>
</reference>
<feature type="domain" description="MotA/TolQ/ExbB proton channel" evidence="10">
    <location>
        <begin position="71"/>
        <end position="181"/>
    </location>
</feature>
<dbReference type="PANTHER" id="PTHR30625">
    <property type="entry name" value="PROTEIN TOLQ"/>
    <property type="match status" value="1"/>
</dbReference>
<evidence type="ECO:0000256" key="5">
    <source>
        <dbReference type="ARBA" id="ARBA00022927"/>
    </source>
</evidence>
<comment type="similarity">
    <text evidence="8">Belongs to the exbB/tolQ family.</text>
</comment>
<evidence type="ECO:0000256" key="6">
    <source>
        <dbReference type="ARBA" id="ARBA00022989"/>
    </source>
</evidence>
<keyword evidence="4 9" id="KW-0812">Transmembrane</keyword>
<dbReference type="InterPro" id="IPR002898">
    <property type="entry name" value="MotA_ExbB_proton_chnl"/>
</dbReference>
<dbReference type="HOGENOM" id="CLU_053325_4_2_0"/>
<evidence type="ECO:0000313" key="11">
    <source>
        <dbReference type="EMBL" id="ADD67609.1"/>
    </source>
</evidence>
<dbReference type="AlphaFoldDB" id="D4H5I9"/>
<feature type="transmembrane region" description="Helical" evidence="9">
    <location>
        <begin position="158"/>
        <end position="178"/>
    </location>
</feature>
<evidence type="ECO:0000256" key="3">
    <source>
        <dbReference type="ARBA" id="ARBA00022475"/>
    </source>
</evidence>
<evidence type="ECO:0000259" key="10">
    <source>
        <dbReference type="Pfam" id="PF01618"/>
    </source>
</evidence>
<dbReference type="Proteomes" id="UP000002012">
    <property type="component" value="Chromosome"/>
</dbReference>
<dbReference type="EMBL" id="CP001968">
    <property type="protein sequence ID" value="ADD67609.1"/>
    <property type="molecule type" value="Genomic_DNA"/>
</dbReference>
<accession>D4H5I9</accession>
<keyword evidence="6 9" id="KW-1133">Transmembrane helix</keyword>
<evidence type="ECO:0000256" key="2">
    <source>
        <dbReference type="ARBA" id="ARBA00022448"/>
    </source>
</evidence>
<dbReference type="GO" id="GO:0017038">
    <property type="term" value="P:protein import"/>
    <property type="evidence" value="ECO:0007669"/>
    <property type="project" value="TreeGrafter"/>
</dbReference>
<comment type="subcellular location">
    <subcellularLocation>
        <location evidence="1">Cell membrane</location>
        <topology evidence="1">Multi-pass membrane protein</topology>
    </subcellularLocation>
    <subcellularLocation>
        <location evidence="8">Membrane</location>
        <topology evidence="8">Multi-pass membrane protein</topology>
    </subcellularLocation>
</comment>
<name>D4H5I9_DENA2</name>
<dbReference type="STRING" id="522772.Dacet_0829"/>
<proteinExistence type="inferred from homology"/>
<evidence type="ECO:0000256" key="7">
    <source>
        <dbReference type="ARBA" id="ARBA00023136"/>
    </source>
</evidence>
<sequence length="207" mass="23201">MLITLLIEKGGFLMYPLFFCSLLLITIFFERLWFYISNRSDAEKYRQAKQLVENGRFGDAKNVLNGSKGALERVFLEVLNNLRCSRHDLEHIVSNKGVQELQRFNKNLHIMELIGRIAPMLGLSGTVVGMVAAFQAVASSTGGAVNPALLASGIWESLLTTVAGLFVGIPALIFYHFFEKQFVIKSIDLKIKGEEIVRLFGECNDRI</sequence>
<evidence type="ECO:0000256" key="9">
    <source>
        <dbReference type="SAM" id="Phobius"/>
    </source>
</evidence>
<dbReference type="PANTHER" id="PTHR30625:SF15">
    <property type="entry name" value="BIOPOLYMER TRANSPORT PROTEIN EXBB"/>
    <property type="match status" value="1"/>
</dbReference>
<dbReference type="InterPro" id="IPR050790">
    <property type="entry name" value="ExbB/TolQ_transport"/>
</dbReference>
<keyword evidence="2 8" id="KW-0813">Transport</keyword>
<keyword evidence="5 8" id="KW-0653">Protein transport</keyword>
<gene>
    <name evidence="11" type="ordered locus">Dacet_0829</name>
</gene>
<keyword evidence="12" id="KW-1185">Reference proteome</keyword>
<protein>
    <submittedName>
        <fullName evidence="11">MotA/TolQ/ExbB proton channel</fullName>
    </submittedName>
</protein>
<evidence type="ECO:0000256" key="1">
    <source>
        <dbReference type="ARBA" id="ARBA00004651"/>
    </source>
</evidence>
<dbReference type="GO" id="GO:0005886">
    <property type="term" value="C:plasma membrane"/>
    <property type="evidence" value="ECO:0007669"/>
    <property type="project" value="UniProtKB-SubCell"/>
</dbReference>